<gene>
    <name evidence="2" type="ORF">BD31_I1459</name>
</gene>
<comment type="caution">
    <text evidence="2">The sequence shown here is derived from an EMBL/GenBank/DDBJ whole genome shotgun (WGS) entry which is preliminary data.</text>
</comment>
<evidence type="ECO:0000256" key="1">
    <source>
        <dbReference type="SAM" id="Phobius"/>
    </source>
</evidence>
<dbReference type="AlphaFoldDB" id="I3D5J8"/>
<keyword evidence="1" id="KW-0472">Membrane</keyword>
<proteinExistence type="predicted"/>
<dbReference type="OrthoDB" id="10547at2157"/>
<protein>
    <submittedName>
        <fullName evidence="2">Uncharacterized protein</fullName>
    </submittedName>
</protein>
<reference evidence="2 3" key="1">
    <citation type="journal article" date="2012" name="J. Bacteriol.">
        <title>Genome sequence of "Candidatus Nitrosopumilus salaria" BD31, an ammonia-oxidizing archaeon from the San Francisco Bay estuary.</title>
        <authorList>
            <person name="Mosier A.C."/>
            <person name="Allen E.E."/>
            <person name="Kim M."/>
            <person name="Ferriera S."/>
            <person name="Francis C.A."/>
        </authorList>
    </citation>
    <scope>NUCLEOTIDE SEQUENCE [LARGE SCALE GENOMIC DNA]</scope>
    <source>
        <strain evidence="2 3">BD31</strain>
    </source>
</reference>
<name>I3D5J8_9ARCH</name>
<evidence type="ECO:0000313" key="3">
    <source>
        <dbReference type="Proteomes" id="UP000003423"/>
    </source>
</evidence>
<sequence length="229" mass="26674">MKKNKIQNIIILAVITIIIGAIIGYNYSVDQTKQKGFQFGVELAQIQEDVSQLQTKFYSEKNKWDEGDITKEDLQKYYEKHVKEFKEIISRYDKLTPPELFKSSVELFKLSSQTQLESDEEYIKWITTGDESARIRSDAQIQEAYEYENLGLLEFQSAKSGIKTYDEPEKFSAPQSGLTQKVIQISENMKNECDSQFKNGLGEFDSDQIEIDWFNCFNEAENWKIEHLP</sequence>
<feature type="transmembrane region" description="Helical" evidence="1">
    <location>
        <begin position="9"/>
        <end position="27"/>
    </location>
</feature>
<organism evidence="2 3">
    <name type="scientific">Candidatus Nitrosopumilus salarius BD31</name>
    <dbReference type="NCBI Taxonomy" id="859350"/>
    <lineage>
        <taxon>Archaea</taxon>
        <taxon>Nitrososphaerota</taxon>
        <taxon>Nitrososphaeria</taxon>
        <taxon>Nitrosopumilales</taxon>
        <taxon>Nitrosopumilaceae</taxon>
        <taxon>Nitrosopumilus</taxon>
    </lineage>
</organism>
<dbReference type="PATRIC" id="fig|859350.6.peg.43"/>
<keyword evidence="1" id="KW-0812">Transmembrane</keyword>
<keyword evidence="1" id="KW-1133">Transmembrane helix</keyword>
<accession>I3D5J8</accession>
<dbReference type="Proteomes" id="UP000003423">
    <property type="component" value="Unassembled WGS sequence"/>
</dbReference>
<keyword evidence="3" id="KW-1185">Reference proteome</keyword>
<evidence type="ECO:0000313" key="2">
    <source>
        <dbReference type="EMBL" id="EIJ66991.1"/>
    </source>
</evidence>
<dbReference type="RefSeq" id="WP_008296693.1">
    <property type="nucleotide sequence ID" value="NZ_AEXL02000011.1"/>
</dbReference>
<dbReference type="EMBL" id="AEXL02000011">
    <property type="protein sequence ID" value="EIJ66991.1"/>
    <property type="molecule type" value="Genomic_DNA"/>
</dbReference>